<dbReference type="EMBL" id="JYFE01000023">
    <property type="protein sequence ID" value="KIT17058.1"/>
    <property type="molecule type" value="Genomic_DNA"/>
</dbReference>
<dbReference type="AlphaFoldDB" id="A0A0D1DAT9"/>
<protein>
    <recommendedName>
        <fullName evidence="3">TIGR02453 family protein</fullName>
    </recommendedName>
</protein>
<organism evidence="1 2">
    <name type="scientific">Jannaschia aquimarina</name>
    <dbReference type="NCBI Taxonomy" id="935700"/>
    <lineage>
        <taxon>Bacteria</taxon>
        <taxon>Pseudomonadati</taxon>
        <taxon>Pseudomonadota</taxon>
        <taxon>Alphaproteobacteria</taxon>
        <taxon>Rhodobacterales</taxon>
        <taxon>Roseobacteraceae</taxon>
        <taxon>Jannaschia</taxon>
    </lineage>
</organism>
<dbReference type="NCBIfam" id="TIGR02453">
    <property type="entry name" value="TIGR02453 family protein"/>
    <property type="match status" value="1"/>
</dbReference>
<comment type="caution">
    <text evidence="1">The sequence shown here is derived from an EMBL/GenBank/DDBJ whole genome shotgun (WGS) entry which is preliminary data.</text>
</comment>
<evidence type="ECO:0008006" key="3">
    <source>
        <dbReference type="Google" id="ProtNLM"/>
    </source>
</evidence>
<evidence type="ECO:0000313" key="1">
    <source>
        <dbReference type="EMBL" id="KIT17058.1"/>
    </source>
</evidence>
<dbReference type="STRING" id="935700.jaqu_12480"/>
<dbReference type="PANTHER" id="PTHR36452:SF1">
    <property type="entry name" value="DUF2461 DOMAIN-CONTAINING PROTEIN"/>
    <property type="match status" value="1"/>
</dbReference>
<dbReference type="PIRSF" id="PIRSF028451">
    <property type="entry name" value="UCP028451"/>
    <property type="match status" value="1"/>
</dbReference>
<keyword evidence="2" id="KW-1185">Reference proteome</keyword>
<dbReference type="Proteomes" id="UP000032232">
    <property type="component" value="Unassembled WGS sequence"/>
</dbReference>
<dbReference type="RefSeq" id="WP_043918074.1">
    <property type="nucleotide sequence ID" value="NZ_FZPF01000002.1"/>
</dbReference>
<dbReference type="PATRIC" id="fig|935700.4.peg.1299"/>
<dbReference type="PANTHER" id="PTHR36452">
    <property type="entry name" value="CHROMOSOME 12, WHOLE GENOME SHOTGUN SEQUENCE"/>
    <property type="match status" value="1"/>
</dbReference>
<dbReference type="OrthoDB" id="9794241at2"/>
<sequence>MNETETPKITQKSFDLLDGLAADNSKDWFDAHCDEVKASLQAPFAATLHAVSARLPGTDMELMGSADTMFRMNRDVRFSKDKRPYRESVAGLLTPSGAKKETDGVVYVELSPDGGWAGGGYYKLPTKALNVLRDRIVAKSDDRADTKAEIEARGGALVRDDSLTSMPRGYADHADGPLADELKLKSLLVRGDLPKSAWLDGTAPERIAATALAVAPLIAFGRAARG</sequence>
<dbReference type="Pfam" id="PF09365">
    <property type="entry name" value="DUF2461"/>
    <property type="match status" value="1"/>
</dbReference>
<accession>A0A0D1DAT9</accession>
<name>A0A0D1DAT9_9RHOB</name>
<dbReference type="InterPro" id="IPR012808">
    <property type="entry name" value="CHP02453"/>
</dbReference>
<gene>
    <name evidence="1" type="ORF">jaqu_12480</name>
</gene>
<reference evidence="1 2" key="1">
    <citation type="submission" date="2015-02" db="EMBL/GenBank/DDBJ databases">
        <title>Genome Sequence of Jannaschia aquimarina DSM28248, a member of the Roseobacter clade.</title>
        <authorList>
            <person name="Voget S."/>
            <person name="Daniel R."/>
        </authorList>
    </citation>
    <scope>NUCLEOTIDE SEQUENCE [LARGE SCALE GENOMIC DNA]</scope>
    <source>
        <strain evidence="1 2">GSW-M26</strain>
    </source>
</reference>
<dbReference type="InterPro" id="IPR015996">
    <property type="entry name" value="UCP028451"/>
</dbReference>
<evidence type="ECO:0000313" key="2">
    <source>
        <dbReference type="Proteomes" id="UP000032232"/>
    </source>
</evidence>
<proteinExistence type="predicted"/>